<dbReference type="EMBL" id="JBBNAF010000010">
    <property type="protein sequence ID" value="KAK9107078.1"/>
    <property type="molecule type" value="Genomic_DNA"/>
</dbReference>
<dbReference type="Proteomes" id="UP001420932">
    <property type="component" value="Unassembled WGS sequence"/>
</dbReference>
<name>A0AAP0FLH3_9MAGN</name>
<evidence type="ECO:0000313" key="3">
    <source>
        <dbReference type="Proteomes" id="UP001420932"/>
    </source>
</evidence>
<sequence length="309" mass="34014">MSSYPLSSPPKEPQPYKREMSKRAPAGSRARSEDGLEDKGEGHVAGRGERLLGERGGGRGGRRGRGDSGGGVGGGGDGGDVDGGAAMGSGGLVVELGDSVDGVVLRIMDELLRSEAARLKSRLRIMDELLRSEAARLMRQALEARFVAAEEIRKVVEQEKLDKEESVEDIFLNNKIDGEGGSRLREFLMDRGLIVDMFRITITMDPLMVDIELNQEKIEEAKEEEPLLCRHLFDHCDYRWPNGHACNIVVLCVEGVSFFGIQAIEVKVLFFARARDLGARRNLCFKCLVVLSPKVFAAECWTSSQFRAD</sequence>
<feature type="compositionally biased region" description="Basic and acidic residues" evidence="1">
    <location>
        <begin position="30"/>
        <end position="57"/>
    </location>
</feature>
<reference evidence="2 3" key="1">
    <citation type="submission" date="2024-01" db="EMBL/GenBank/DDBJ databases">
        <title>Genome assemblies of Stephania.</title>
        <authorList>
            <person name="Yang L."/>
        </authorList>
    </citation>
    <scope>NUCLEOTIDE SEQUENCE [LARGE SCALE GENOMIC DNA]</scope>
    <source>
        <strain evidence="2">YNDBR</strain>
        <tissue evidence="2">Leaf</tissue>
    </source>
</reference>
<dbReference type="AlphaFoldDB" id="A0AAP0FLH3"/>
<proteinExistence type="predicted"/>
<keyword evidence="3" id="KW-1185">Reference proteome</keyword>
<protein>
    <submittedName>
        <fullName evidence="2">Uncharacterized protein</fullName>
    </submittedName>
</protein>
<feature type="compositionally biased region" description="Gly residues" evidence="1">
    <location>
        <begin position="67"/>
        <end position="83"/>
    </location>
</feature>
<comment type="caution">
    <text evidence="2">The sequence shown here is derived from an EMBL/GenBank/DDBJ whole genome shotgun (WGS) entry which is preliminary data.</text>
</comment>
<evidence type="ECO:0000256" key="1">
    <source>
        <dbReference type="SAM" id="MobiDB-lite"/>
    </source>
</evidence>
<evidence type="ECO:0000313" key="2">
    <source>
        <dbReference type="EMBL" id="KAK9107078.1"/>
    </source>
</evidence>
<gene>
    <name evidence="2" type="ORF">Syun_023089</name>
</gene>
<accession>A0AAP0FLH3</accession>
<organism evidence="2 3">
    <name type="scientific">Stephania yunnanensis</name>
    <dbReference type="NCBI Taxonomy" id="152371"/>
    <lineage>
        <taxon>Eukaryota</taxon>
        <taxon>Viridiplantae</taxon>
        <taxon>Streptophyta</taxon>
        <taxon>Embryophyta</taxon>
        <taxon>Tracheophyta</taxon>
        <taxon>Spermatophyta</taxon>
        <taxon>Magnoliopsida</taxon>
        <taxon>Ranunculales</taxon>
        <taxon>Menispermaceae</taxon>
        <taxon>Menispermoideae</taxon>
        <taxon>Cissampelideae</taxon>
        <taxon>Stephania</taxon>
    </lineage>
</organism>
<feature type="region of interest" description="Disordered" evidence="1">
    <location>
        <begin position="1"/>
        <end position="83"/>
    </location>
</feature>